<dbReference type="SUPFAM" id="SSF90123">
    <property type="entry name" value="ABC transporter transmembrane region"/>
    <property type="match status" value="2"/>
</dbReference>
<dbReference type="Gramene" id="ONK77679">
    <property type="protein sequence ID" value="ONK77679"/>
    <property type="gene ID" value="A4U43_C02F9360"/>
</dbReference>
<dbReference type="InterPro" id="IPR017871">
    <property type="entry name" value="ABC_transporter-like_CS"/>
</dbReference>
<keyword evidence="6" id="KW-0067">ATP-binding</keyword>
<feature type="transmembrane region" description="Helical" evidence="10">
    <location>
        <begin position="659"/>
        <end position="690"/>
    </location>
</feature>
<dbReference type="AlphaFoldDB" id="A0A5P1FL53"/>
<dbReference type="Gene3D" id="3.40.50.300">
    <property type="entry name" value="P-loop containing nucleotide triphosphate hydrolases"/>
    <property type="match status" value="2"/>
</dbReference>
<dbReference type="PROSITE" id="PS50893">
    <property type="entry name" value="ABC_TRANSPORTER_2"/>
    <property type="match status" value="2"/>
</dbReference>
<dbReference type="CDD" id="cd03249">
    <property type="entry name" value="ABC_MTABC3_MDL1_MDL2"/>
    <property type="match status" value="2"/>
</dbReference>
<feature type="transmembrane region" description="Helical" evidence="10">
    <location>
        <begin position="883"/>
        <end position="906"/>
    </location>
</feature>
<gene>
    <name evidence="13" type="ORF">A4U43_C02F9360</name>
</gene>
<sequence>MDASSPSSSSLLGLFRFADWKDKLLVILGTIGSIVDGLMQPLTMLVLARTINEYGADGTSLSIGSPDKFAVQLLYVALGVGTAAFLEGLCWTRTAERQASRMRLRYLEAVLQQDVSFFDSNSSTTATYQVISTISTDTDTIQDALAEKIPNILANISAFFFTLLVAFTNSWRLTLAALPLSLLFIVPGVVYGKLLMKVSEDIREAYGIAGGIADQAVSSIRTVVAYVGERQTMESFSQALEKTTALGIKQGLMKGILVGTMGMIYAIWAFQTWYGSVLVTEKGAQGGSIIVAGICVILGGLSLMSALPNVRYLSEAITATSCIHKMTDRLPSLKSNNQEGETIESPQGEIEFRNIEFSYPSRPHNPVLRGLNLYIAAEQTIGLVGSSGSGKSTVISLLQRFYNPDKGTIAFDGCDIRTLSIEWFRSQMGLVSQEPVLFATSIKENILFGNENASTDLIISAAKAANAHNFITKLPDGYDTYVGHFGFQMSGGQKQRIAIARALIRNPKILLLDEATSALDAQSEKLVKDALDHASVGRTTVIVAHRLATLRRADLIAVLNKGEVVELGSHDQLTYMSGEGGVYSKMAQLQEYTISRESPLMSPIGNNVVNSIHSRNYSNAELSPVHIYSENNTTKANRKTSNPSQWRLMKMNERDWRRGLIGCIGAATIGVVQNAYSYSLGSIVSVYFLQDNDLIKSNTKRYSVIFISLAFINVISNIINHYNFAVMGERLTRRVRKKMLKKVLSFEIGWFDEDANSNGAICSKLATDANKVRSLVGDRLSLLLQASVTAALAFTLSLIIAWRLAVVMIAAQPLIIGSFYFRKVMMASMSKKAKKMQIEGSQLACEAVVNQRTITAFSSQKRMLGLFEIALQGPRSENIKQSWIAGLCLFSCQFIITAGTALAFWYGGKLMSEGYITSKEMFRTFFVLMSTGKLIADAGSMTSDLAKGGDAVRSVLEILDRNTEVEPDDPKGIKKKRQIKGNIELMNVSFCYPSRPEQIIFKGLSLKMDAGKTIALVGESGSGKSTIISLIERFYDPQEGSVEIDGKNIKDYNLRFLRSHIALVSQEPTLFAGTIRDNIAYGSENATSTEVLEAAALANAHEFICSMEDGYETYCGERGVQLSGGQKQRIALARAILKNPVILLLDEATSALDSVSENLVQEALNKMMVNRTCVVVAHHLSTIEKADMIALISNGRIVEQGSHSELVAKGRGGSYYNLIRLQGGYSPYSQ</sequence>
<proteinExistence type="inferred from homology"/>
<evidence type="ECO:0008006" key="15">
    <source>
        <dbReference type="Google" id="ProtNLM"/>
    </source>
</evidence>
<evidence type="ECO:0000259" key="12">
    <source>
        <dbReference type="PROSITE" id="PS50929"/>
    </source>
</evidence>
<evidence type="ECO:0000313" key="14">
    <source>
        <dbReference type="Proteomes" id="UP000243459"/>
    </source>
</evidence>
<feature type="transmembrane region" description="Helical" evidence="10">
    <location>
        <begin position="286"/>
        <end position="307"/>
    </location>
</feature>
<accession>A0A5P1FL53</accession>
<dbReference type="CDD" id="cd18578">
    <property type="entry name" value="ABC_6TM_Pgp_ABCB1_D2_like"/>
    <property type="match status" value="1"/>
</dbReference>
<evidence type="ECO:0000256" key="7">
    <source>
        <dbReference type="ARBA" id="ARBA00022989"/>
    </source>
</evidence>
<feature type="transmembrane region" description="Helical" evidence="10">
    <location>
        <begin position="780"/>
        <end position="800"/>
    </location>
</feature>
<feature type="transmembrane region" description="Helical" evidence="10">
    <location>
        <begin position="24"/>
        <end position="49"/>
    </location>
</feature>
<feature type="transmembrane region" description="Helical" evidence="10">
    <location>
        <begin position="177"/>
        <end position="196"/>
    </location>
</feature>
<dbReference type="PANTHER" id="PTHR45136:SF2">
    <property type="entry name" value="ABC TRANSPORTER DOMAIN-CONTAINING PROTEIN"/>
    <property type="match status" value="1"/>
</dbReference>
<keyword evidence="3 10" id="KW-0812">Transmembrane</keyword>
<evidence type="ECO:0000256" key="8">
    <source>
        <dbReference type="ARBA" id="ARBA00023136"/>
    </source>
</evidence>
<evidence type="ECO:0000256" key="9">
    <source>
        <dbReference type="ARBA" id="ARBA00023180"/>
    </source>
</evidence>
<evidence type="ECO:0000256" key="3">
    <source>
        <dbReference type="ARBA" id="ARBA00022692"/>
    </source>
</evidence>
<keyword evidence="4" id="KW-0677">Repeat</keyword>
<feature type="transmembrane region" description="Helical" evidence="10">
    <location>
        <begin position="702"/>
        <end position="724"/>
    </location>
</feature>
<dbReference type="InterPro" id="IPR003593">
    <property type="entry name" value="AAA+_ATPase"/>
</dbReference>
<keyword evidence="7 10" id="KW-1133">Transmembrane helix</keyword>
<keyword evidence="9" id="KW-0325">Glycoprotein</keyword>
<dbReference type="InterPro" id="IPR036640">
    <property type="entry name" value="ABC1_TM_sf"/>
</dbReference>
<protein>
    <recommendedName>
        <fullName evidence="15">Multidrug resistance protein</fullName>
    </recommendedName>
</protein>
<feature type="transmembrane region" description="Helical" evidence="10">
    <location>
        <begin position="69"/>
        <end position="92"/>
    </location>
</feature>
<evidence type="ECO:0000256" key="10">
    <source>
        <dbReference type="SAM" id="Phobius"/>
    </source>
</evidence>
<dbReference type="PROSITE" id="PS50929">
    <property type="entry name" value="ABC_TM1F"/>
    <property type="match status" value="2"/>
</dbReference>
<dbReference type="OMA" id="WAFQSWV"/>
<organism evidence="13 14">
    <name type="scientific">Asparagus officinalis</name>
    <name type="common">Garden asparagus</name>
    <dbReference type="NCBI Taxonomy" id="4686"/>
    <lineage>
        <taxon>Eukaryota</taxon>
        <taxon>Viridiplantae</taxon>
        <taxon>Streptophyta</taxon>
        <taxon>Embryophyta</taxon>
        <taxon>Tracheophyta</taxon>
        <taxon>Spermatophyta</taxon>
        <taxon>Magnoliopsida</taxon>
        <taxon>Liliopsida</taxon>
        <taxon>Asparagales</taxon>
        <taxon>Asparagaceae</taxon>
        <taxon>Asparagoideae</taxon>
        <taxon>Asparagus</taxon>
    </lineage>
</organism>
<evidence type="ECO:0000256" key="5">
    <source>
        <dbReference type="ARBA" id="ARBA00022741"/>
    </source>
</evidence>
<dbReference type="InterPro" id="IPR027417">
    <property type="entry name" value="P-loop_NTPase"/>
</dbReference>
<dbReference type="GO" id="GO:0016020">
    <property type="term" value="C:membrane"/>
    <property type="evidence" value="ECO:0007669"/>
    <property type="project" value="InterPro"/>
</dbReference>
<dbReference type="Pfam" id="PF00664">
    <property type="entry name" value="ABC_membrane"/>
    <property type="match status" value="2"/>
</dbReference>
<reference evidence="14" key="1">
    <citation type="journal article" date="2017" name="Nat. Commun.">
        <title>The asparagus genome sheds light on the origin and evolution of a young Y chromosome.</title>
        <authorList>
            <person name="Harkess A."/>
            <person name="Zhou J."/>
            <person name="Xu C."/>
            <person name="Bowers J.E."/>
            <person name="Van der Hulst R."/>
            <person name="Ayyampalayam S."/>
            <person name="Mercati F."/>
            <person name="Riccardi P."/>
            <person name="McKain M.R."/>
            <person name="Kakrana A."/>
            <person name="Tang H."/>
            <person name="Ray J."/>
            <person name="Groenendijk J."/>
            <person name="Arikit S."/>
            <person name="Mathioni S.M."/>
            <person name="Nakano M."/>
            <person name="Shan H."/>
            <person name="Telgmann-Rauber A."/>
            <person name="Kanno A."/>
            <person name="Yue Z."/>
            <person name="Chen H."/>
            <person name="Li W."/>
            <person name="Chen Y."/>
            <person name="Xu X."/>
            <person name="Zhang Y."/>
            <person name="Luo S."/>
            <person name="Chen H."/>
            <person name="Gao J."/>
            <person name="Mao Z."/>
            <person name="Pires J.C."/>
            <person name="Luo M."/>
            <person name="Kudrna D."/>
            <person name="Wing R.A."/>
            <person name="Meyers B.C."/>
            <person name="Yi K."/>
            <person name="Kong H."/>
            <person name="Lavrijsen P."/>
            <person name="Sunseri F."/>
            <person name="Falavigna A."/>
            <person name="Ye Y."/>
            <person name="Leebens-Mack J.H."/>
            <person name="Chen G."/>
        </authorList>
    </citation>
    <scope>NUCLEOTIDE SEQUENCE [LARGE SCALE GENOMIC DNA]</scope>
    <source>
        <strain evidence="14">cv. DH0086</strain>
    </source>
</reference>
<feature type="domain" description="ABC transporter" evidence="11">
    <location>
        <begin position="350"/>
        <end position="586"/>
    </location>
</feature>
<evidence type="ECO:0000256" key="1">
    <source>
        <dbReference type="ARBA" id="ARBA00007577"/>
    </source>
</evidence>
<dbReference type="Pfam" id="PF00005">
    <property type="entry name" value="ABC_tran"/>
    <property type="match status" value="2"/>
</dbReference>
<dbReference type="SMART" id="SM00382">
    <property type="entry name" value="AAA"/>
    <property type="match status" value="2"/>
</dbReference>
<dbReference type="FunFam" id="3.40.50.300:FF:000205">
    <property type="entry name" value="ABC transporter B family member 4"/>
    <property type="match status" value="2"/>
</dbReference>
<feature type="transmembrane region" description="Helical" evidence="10">
    <location>
        <begin position="256"/>
        <end position="274"/>
    </location>
</feature>
<feature type="domain" description="ABC transmembrane type-1" evidence="12">
    <location>
        <begin position="660"/>
        <end position="947"/>
    </location>
</feature>
<keyword evidence="5" id="KW-0547">Nucleotide-binding</keyword>
<dbReference type="PANTHER" id="PTHR45136">
    <property type="entry name" value="ABC TRANSPORTER DOMAIN-CONTAINING PROTEIN"/>
    <property type="match status" value="1"/>
</dbReference>
<keyword evidence="2" id="KW-0813">Transport</keyword>
<dbReference type="GO" id="GO:0005524">
    <property type="term" value="F:ATP binding"/>
    <property type="evidence" value="ECO:0007669"/>
    <property type="project" value="UniProtKB-KW"/>
</dbReference>
<comment type="similarity">
    <text evidence="1">Belongs to the ABC transporter superfamily. ABCB family. Multidrug resistance exporter (TC 3.A.1.201) subfamily.</text>
</comment>
<feature type="transmembrane region" description="Helical" evidence="10">
    <location>
        <begin position="806"/>
        <end position="825"/>
    </location>
</feature>
<dbReference type="SUPFAM" id="SSF52540">
    <property type="entry name" value="P-loop containing nucleoside triphosphate hydrolases"/>
    <property type="match status" value="2"/>
</dbReference>
<dbReference type="Gene3D" id="1.20.1560.10">
    <property type="entry name" value="ABC transporter type 1, transmembrane domain"/>
    <property type="match status" value="2"/>
</dbReference>
<dbReference type="InterPro" id="IPR003439">
    <property type="entry name" value="ABC_transporter-like_ATP-bd"/>
</dbReference>
<evidence type="ECO:0000256" key="2">
    <source>
        <dbReference type="ARBA" id="ARBA00022448"/>
    </source>
</evidence>
<feature type="domain" description="ABC transporter" evidence="11">
    <location>
        <begin position="983"/>
        <end position="1219"/>
    </location>
</feature>
<dbReference type="GO" id="GO:0016887">
    <property type="term" value="F:ATP hydrolysis activity"/>
    <property type="evidence" value="ECO:0007669"/>
    <property type="project" value="InterPro"/>
</dbReference>
<evidence type="ECO:0000313" key="13">
    <source>
        <dbReference type="EMBL" id="ONK77679.1"/>
    </source>
</evidence>
<keyword evidence="14" id="KW-1185">Reference proteome</keyword>
<dbReference type="CDD" id="cd18577">
    <property type="entry name" value="ABC_6TM_Pgp_ABCB1_D1_like"/>
    <property type="match status" value="1"/>
</dbReference>
<dbReference type="Proteomes" id="UP000243459">
    <property type="component" value="Chromosome 2"/>
</dbReference>
<name>A0A5P1FL53_ASPOF</name>
<keyword evidence="8 10" id="KW-0472">Membrane</keyword>
<evidence type="ECO:0000259" key="11">
    <source>
        <dbReference type="PROSITE" id="PS50893"/>
    </source>
</evidence>
<evidence type="ECO:0000256" key="6">
    <source>
        <dbReference type="ARBA" id="ARBA00022840"/>
    </source>
</evidence>
<dbReference type="EMBL" id="CM007382">
    <property type="protein sequence ID" value="ONK77679.1"/>
    <property type="molecule type" value="Genomic_DNA"/>
</dbReference>
<dbReference type="GO" id="GO:0140359">
    <property type="term" value="F:ABC-type transporter activity"/>
    <property type="evidence" value="ECO:0007669"/>
    <property type="project" value="InterPro"/>
</dbReference>
<feature type="domain" description="ABC transmembrane type-1" evidence="12">
    <location>
        <begin position="27"/>
        <end position="315"/>
    </location>
</feature>
<feature type="transmembrane region" description="Helical" evidence="10">
    <location>
        <begin position="152"/>
        <end position="171"/>
    </location>
</feature>
<dbReference type="InterPro" id="IPR011527">
    <property type="entry name" value="ABC1_TM_dom"/>
</dbReference>
<evidence type="ECO:0000256" key="4">
    <source>
        <dbReference type="ARBA" id="ARBA00022737"/>
    </source>
</evidence>
<dbReference type="PROSITE" id="PS00211">
    <property type="entry name" value="ABC_TRANSPORTER_1"/>
    <property type="match status" value="2"/>
</dbReference>